<dbReference type="Proteomes" id="UP000504639">
    <property type="component" value="Chromosome 1"/>
</dbReference>
<dbReference type="SMART" id="SM00908">
    <property type="entry name" value="Gal-bind_lectin"/>
    <property type="match status" value="1"/>
</dbReference>
<reference evidence="5" key="1">
    <citation type="submission" date="2025-08" db="UniProtKB">
        <authorList>
            <consortium name="RefSeq"/>
        </authorList>
    </citation>
    <scope>IDENTIFICATION</scope>
    <source>
        <tissue evidence="5">Lung</tissue>
    </source>
</reference>
<dbReference type="GeneID" id="116502124"/>
<keyword evidence="4" id="KW-1185">Reference proteome</keyword>
<dbReference type="Pfam" id="PF00337">
    <property type="entry name" value="Gal-bind_lectin"/>
    <property type="match status" value="1"/>
</dbReference>
<dbReference type="FunFam" id="2.60.120.200:FF:000021">
    <property type="entry name" value="Galectin"/>
    <property type="match status" value="1"/>
</dbReference>
<dbReference type="SUPFAM" id="SSF49899">
    <property type="entry name" value="Concanavalin A-like lectins/glucanases"/>
    <property type="match status" value="1"/>
</dbReference>
<dbReference type="CDD" id="cd00070">
    <property type="entry name" value="GLECT"/>
    <property type="match status" value="1"/>
</dbReference>
<dbReference type="PANTHER" id="PTHR11346">
    <property type="entry name" value="GALECTIN"/>
    <property type="match status" value="1"/>
</dbReference>
<accession>A0A6J3EQU5</accession>
<evidence type="ECO:0000256" key="1">
    <source>
        <dbReference type="ARBA" id="ARBA00022734"/>
    </source>
</evidence>
<feature type="domain" description="Galectin" evidence="3">
    <location>
        <begin position="21"/>
        <end position="148"/>
    </location>
</feature>
<dbReference type="CTD" id="3957"/>
<dbReference type="SMART" id="SM00276">
    <property type="entry name" value="GLECT"/>
    <property type="match status" value="1"/>
</dbReference>
<keyword evidence="1 2" id="KW-0430">Lectin</keyword>
<protein>
    <recommendedName>
        <fullName evidence="2">Galectin</fullName>
    </recommendedName>
</protein>
<evidence type="ECO:0000313" key="4">
    <source>
        <dbReference type="Proteomes" id="UP000504639"/>
    </source>
</evidence>
<dbReference type="RefSeq" id="XP_032063763.1">
    <property type="nucleotide sequence ID" value="XM_032207872.1"/>
</dbReference>
<dbReference type="AlphaFoldDB" id="A0A6J3EQU5"/>
<evidence type="ECO:0000256" key="2">
    <source>
        <dbReference type="RuleBase" id="RU102079"/>
    </source>
</evidence>
<dbReference type="InParanoid" id="A0A6J3EQU5"/>
<evidence type="ECO:0000259" key="3">
    <source>
        <dbReference type="PROSITE" id="PS51304"/>
    </source>
</evidence>
<organism evidence="4 5">
    <name type="scientific">Aythya fuligula</name>
    <name type="common">Tufted duck</name>
    <name type="synonym">Anas fuligula</name>
    <dbReference type="NCBI Taxonomy" id="219594"/>
    <lineage>
        <taxon>Eukaryota</taxon>
        <taxon>Metazoa</taxon>
        <taxon>Chordata</taxon>
        <taxon>Craniata</taxon>
        <taxon>Vertebrata</taxon>
        <taxon>Euteleostomi</taxon>
        <taxon>Archelosauria</taxon>
        <taxon>Archosauria</taxon>
        <taxon>Dinosauria</taxon>
        <taxon>Saurischia</taxon>
        <taxon>Theropoda</taxon>
        <taxon>Coelurosauria</taxon>
        <taxon>Aves</taxon>
        <taxon>Neognathae</taxon>
        <taxon>Galloanserae</taxon>
        <taxon>Anseriformes</taxon>
        <taxon>Anatidae</taxon>
        <taxon>Aythyinae</taxon>
        <taxon>Aythya</taxon>
    </lineage>
</organism>
<sequence>MAGPPLPPAMPTWGSHTSKEKFEIFNLDMKVGDTLKVKGKISGDAEGFSINLGSSSSDLALHFNPRFTETVIVCNSRCGNAWEAEHRDHHFCFSRDSTVKLVIEFLHDKFKVTLPDDHHVEFPNRHGFDKLKYMNIKGGFRVTSFKLD</sequence>
<dbReference type="KEGG" id="aful:116502124"/>
<name>A0A6J3EQU5_AYTFU</name>
<evidence type="ECO:0000313" key="5">
    <source>
        <dbReference type="RefSeq" id="XP_032063763.1"/>
    </source>
</evidence>
<dbReference type="InterPro" id="IPR013320">
    <property type="entry name" value="ConA-like_dom_sf"/>
</dbReference>
<dbReference type="Gene3D" id="2.60.120.200">
    <property type="match status" value="1"/>
</dbReference>
<gene>
    <name evidence="5" type="primary">LGALS2</name>
</gene>
<dbReference type="InterPro" id="IPR001079">
    <property type="entry name" value="Galectin_CRD"/>
</dbReference>
<dbReference type="PROSITE" id="PS51304">
    <property type="entry name" value="GALECTIN"/>
    <property type="match status" value="1"/>
</dbReference>
<dbReference type="PANTHER" id="PTHR11346:SF104">
    <property type="entry name" value="GALECTIN-2"/>
    <property type="match status" value="1"/>
</dbReference>
<dbReference type="GO" id="GO:0030246">
    <property type="term" value="F:carbohydrate binding"/>
    <property type="evidence" value="ECO:0007669"/>
    <property type="project" value="UniProtKB-UniRule"/>
</dbReference>
<dbReference type="InterPro" id="IPR044156">
    <property type="entry name" value="Galectin-like"/>
</dbReference>
<proteinExistence type="predicted"/>